<keyword evidence="2" id="KW-0645">Protease</keyword>
<dbReference type="GO" id="GO:0042254">
    <property type="term" value="P:ribosome biogenesis"/>
    <property type="evidence" value="ECO:0007669"/>
    <property type="project" value="UniProtKB-KW"/>
</dbReference>
<evidence type="ECO:0000313" key="7">
    <source>
        <dbReference type="EMBL" id="SEV85953.1"/>
    </source>
</evidence>
<comment type="similarity">
    <text evidence="5">Belongs to the Prp family.</text>
</comment>
<name>A0A662Z1C5_9STAP</name>
<sequence>MIRATFTVNENAHYVAFHMEGHADFDVHGKDIVCAGASAIAYGIFNSIFALTNTKPEVEIKDGLMDVQNIAETNDVQLLMRSLEVSLKTVEEEYSEYISISKRRGE</sequence>
<dbReference type="CDD" id="cd16332">
    <property type="entry name" value="Prp-like"/>
    <property type="match status" value="1"/>
</dbReference>
<evidence type="ECO:0000256" key="1">
    <source>
        <dbReference type="ARBA" id="ARBA00022517"/>
    </source>
</evidence>
<evidence type="ECO:0000256" key="3">
    <source>
        <dbReference type="ARBA" id="ARBA00022801"/>
    </source>
</evidence>
<evidence type="ECO:0000256" key="4">
    <source>
        <dbReference type="ARBA" id="ARBA00022807"/>
    </source>
</evidence>
<keyword evidence="3" id="KW-0378">Hydrolase</keyword>
<reference evidence="7 8" key="1">
    <citation type="submission" date="2016-10" db="EMBL/GenBank/DDBJ databases">
        <authorList>
            <person name="Varghese N."/>
            <person name="Submissions S."/>
        </authorList>
    </citation>
    <scope>NUCLEOTIDE SEQUENCE [LARGE SCALE GENOMIC DNA]</scope>
    <source>
        <strain evidence="7 8">IBRC-M10081</strain>
    </source>
</reference>
<dbReference type="GO" id="GO:0008234">
    <property type="term" value="F:cysteine-type peptidase activity"/>
    <property type="evidence" value="ECO:0007669"/>
    <property type="project" value="UniProtKB-KW"/>
</dbReference>
<dbReference type="Pfam" id="PF04327">
    <property type="entry name" value="Peptidase_Prp"/>
    <property type="match status" value="1"/>
</dbReference>
<dbReference type="Gene3D" id="3.30.70.1490">
    <property type="entry name" value="Cysteine protease Prp"/>
    <property type="match status" value="1"/>
</dbReference>
<dbReference type="SUPFAM" id="SSF118010">
    <property type="entry name" value="TM1457-like"/>
    <property type="match status" value="1"/>
</dbReference>
<gene>
    <name evidence="7" type="ORF">SAMN05192557_0542</name>
</gene>
<dbReference type="GO" id="GO:0006508">
    <property type="term" value="P:proteolysis"/>
    <property type="evidence" value="ECO:0007669"/>
    <property type="project" value="UniProtKB-KW"/>
</dbReference>
<keyword evidence="4" id="KW-0788">Thiol protease</keyword>
<organism evidence="7 8">
    <name type="scientific">Aliicoccus persicus</name>
    <dbReference type="NCBI Taxonomy" id="930138"/>
    <lineage>
        <taxon>Bacteria</taxon>
        <taxon>Bacillati</taxon>
        <taxon>Bacillota</taxon>
        <taxon>Bacilli</taxon>
        <taxon>Bacillales</taxon>
        <taxon>Staphylococcaceae</taxon>
        <taxon>Aliicoccus</taxon>
    </lineage>
</organism>
<accession>A0A662Z1C5</accession>
<evidence type="ECO:0000256" key="6">
    <source>
        <dbReference type="ARBA" id="ARBA00044538"/>
    </source>
</evidence>
<protein>
    <recommendedName>
        <fullName evidence="6">Ribosomal processing cysteine protease Prp</fullName>
    </recommendedName>
</protein>
<dbReference type="PANTHER" id="PTHR39178:SF1">
    <property type="entry name" value="RIBOSOMAL-PROCESSING CYSTEINE PROTEASE PRP"/>
    <property type="match status" value="1"/>
</dbReference>
<dbReference type="EMBL" id="FOIT01000001">
    <property type="protein sequence ID" value="SEV85953.1"/>
    <property type="molecule type" value="Genomic_DNA"/>
</dbReference>
<dbReference type="RefSeq" id="WP_091473649.1">
    <property type="nucleotide sequence ID" value="NZ_FOIT01000001.1"/>
</dbReference>
<keyword evidence="1" id="KW-0690">Ribosome biogenesis</keyword>
<evidence type="ECO:0000313" key="8">
    <source>
        <dbReference type="Proteomes" id="UP000243605"/>
    </source>
</evidence>
<dbReference type="InterPro" id="IPR007422">
    <property type="entry name" value="Peptidase_Prp"/>
</dbReference>
<dbReference type="PANTHER" id="PTHR39178">
    <property type="entry name" value="HYPOTHETICAL RIBOSOME-ASSOCIATED PROTEIN"/>
    <property type="match status" value="1"/>
</dbReference>
<dbReference type="Proteomes" id="UP000243605">
    <property type="component" value="Unassembled WGS sequence"/>
</dbReference>
<dbReference type="AlphaFoldDB" id="A0A662Z1C5"/>
<keyword evidence="8" id="KW-1185">Reference proteome</keyword>
<dbReference type="OrthoDB" id="48998at2"/>
<evidence type="ECO:0000256" key="5">
    <source>
        <dbReference type="ARBA" id="ARBA00044503"/>
    </source>
</evidence>
<proteinExistence type="inferred from homology"/>
<evidence type="ECO:0000256" key="2">
    <source>
        <dbReference type="ARBA" id="ARBA00022670"/>
    </source>
</evidence>
<dbReference type="InterPro" id="IPR036764">
    <property type="entry name" value="Peptidase_Prp_sf"/>
</dbReference>